<accession>A0ABQ0AF95</accession>
<comment type="caution">
    <text evidence="3">The sequence shown here is derived from an EMBL/GenBank/DDBJ whole genome shotgun (WGS) entry which is preliminary data.</text>
</comment>
<evidence type="ECO:0000313" key="3">
    <source>
        <dbReference type="EMBL" id="GAA6170321.1"/>
    </source>
</evidence>
<dbReference type="InterPro" id="IPR025330">
    <property type="entry name" value="DUF4236"/>
</dbReference>
<keyword evidence="4" id="KW-1185">Reference proteome</keyword>
<keyword evidence="1" id="KW-1133">Transmembrane helix</keyword>
<evidence type="ECO:0000256" key="1">
    <source>
        <dbReference type="SAM" id="Phobius"/>
    </source>
</evidence>
<reference evidence="3 4" key="1">
    <citation type="submission" date="2024-04" db="EMBL/GenBank/DDBJ databases">
        <title>Draft genome sequence of Sessilibacter corallicola NBRC 116591.</title>
        <authorList>
            <person name="Miyakawa T."/>
            <person name="Kusuya Y."/>
            <person name="Miura T."/>
        </authorList>
    </citation>
    <scope>NUCLEOTIDE SEQUENCE [LARGE SCALE GENOMIC DNA]</scope>
    <source>
        <strain evidence="3 4">KU-00831-HH</strain>
    </source>
</reference>
<gene>
    <name evidence="3" type="ORF">NBRC116591_41360</name>
</gene>
<feature type="domain" description="DUF4236" evidence="2">
    <location>
        <begin position="3"/>
        <end position="52"/>
    </location>
</feature>
<feature type="transmembrane region" description="Helical" evidence="1">
    <location>
        <begin position="122"/>
        <end position="139"/>
    </location>
</feature>
<name>A0ABQ0AF95_9GAMM</name>
<keyword evidence="1" id="KW-0812">Transmembrane</keyword>
<dbReference type="Proteomes" id="UP001465153">
    <property type="component" value="Unassembled WGS sequence"/>
</dbReference>
<evidence type="ECO:0000259" key="2">
    <source>
        <dbReference type="Pfam" id="PF14020"/>
    </source>
</evidence>
<dbReference type="Pfam" id="PF14020">
    <property type="entry name" value="DUF4236"/>
    <property type="match status" value="1"/>
</dbReference>
<dbReference type="RefSeq" id="WP_353304626.1">
    <property type="nucleotide sequence ID" value="NZ_BAABWN010000031.1"/>
</dbReference>
<feature type="transmembrane region" description="Helical" evidence="1">
    <location>
        <begin position="145"/>
        <end position="163"/>
    </location>
</feature>
<proteinExistence type="predicted"/>
<keyword evidence="1" id="KW-0472">Membrane</keyword>
<sequence>MGMYFRKSVNVGPFRFNLSKSGIGMSAGVPGLRVGTGPRGNYIHMGKGGIYYKKSFPKSSENTKVFTKYESDLPNPVIESDIPADTHEDLIDIDSGDVSSMVDSSSQDLVNELNQKIKKIRLWPIVMSIGLILISYLIVNDFPNLVVILTAALATISLCGATYRDLMSKSVVMLYDIEDEFQIMYDSLHSAFKEMSSSKKSWHMEAEGQVKDKKYHAGADNVVRRREISLSLKNPPCVKTNILTPSIPVGKQTLYFFPDMVLIFEPGGVGAVSYKNLNVDVRKQRFIEDESVPKDSKIIDYTWRYVNKRGGPDKRFKNNTQIPIVLYEDIYFTSSTGLNERIEISKTGISAPFASAIKNVGRSNQAYG</sequence>
<protein>
    <submittedName>
        <fullName evidence="3">DUF4236 domain-containing protein</fullName>
    </submittedName>
</protein>
<evidence type="ECO:0000313" key="4">
    <source>
        <dbReference type="Proteomes" id="UP001465153"/>
    </source>
</evidence>
<organism evidence="3 4">
    <name type="scientific">Sessilibacter corallicola</name>
    <dbReference type="NCBI Taxonomy" id="2904075"/>
    <lineage>
        <taxon>Bacteria</taxon>
        <taxon>Pseudomonadati</taxon>
        <taxon>Pseudomonadota</taxon>
        <taxon>Gammaproteobacteria</taxon>
        <taxon>Cellvibrionales</taxon>
        <taxon>Cellvibrionaceae</taxon>
        <taxon>Sessilibacter</taxon>
    </lineage>
</organism>
<dbReference type="EMBL" id="BAABWN010000031">
    <property type="protein sequence ID" value="GAA6170321.1"/>
    <property type="molecule type" value="Genomic_DNA"/>
</dbReference>